<evidence type="ECO:0000313" key="1">
    <source>
        <dbReference type="EMBL" id="SHH47986.1"/>
    </source>
</evidence>
<protein>
    <submittedName>
        <fullName evidence="1">Uncharacterized protein</fullName>
    </submittedName>
</protein>
<evidence type="ECO:0000313" key="2">
    <source>
        <dbReference type="Proteomes" id="UP000184000"/>
    </source>
</evidence>
<dbReference type="AlphaFoldDB" id="A0A1M5TBC6"/>
<organism evidence="1 2">
    <name type="scientific">Stutzerimonas xanthomarina DSM 18231</name>
    <dbReference type="NCBI Taxonomy" id="1403346"/>
    <lineage>
        <taxon>Bacteria</taxon>
        <taxon>Pseudomonadati</taxon>
        <taxon>Pseudomonadota</taxon>
        <taxon>Gammaproteobacteria</taxon>
        <taxon>Pseudomonadales</taxon>
        <taxon>Pseudomonadaceae</taxon>
        <taxon>Stutzerimonas</taxon>
    </lineage>
</organism>
<accession>A0A1M5TBC6</accession>
<gene>
    <name evidence="1" type="ORF">SAMN02744645_3869</name>
</gene>
<reference evidence="1 2" key="1">
    <citation type="submission" date="2016-11" db="EMBL/GenBank/DDBJ databases">
        <authorList>
            <person name="Jaros S."/>
            <person name="Januszkiewicz K."/>
            <person name="Wedrychowicz H."/>
        </authorList>
    </citation>
    <scope>NUCLEOTIDE SEQUENCE [LARGE SCALE GENOMIC DNA]</scope>
    <source>
        <strain evidence="1 2">DSM 18231</strain>
    </source>
</reference>
<sequence>MDVYTSGAKGGSPLKPRIYDPKQFRAPLSLPWEFFITIKAAQPGLGHTCSPAPFHLALRITEAVAQRLQLLSYPLHL</sequence>
<proteinExistence type="predicted"/>
<name>A0A1M5TBC6_9GAMM</name>
<dbReference type="Proteomes" id="UP000184000">
    <property type="component" value="Unassembled WGS sequence"/>
</dbReference>
<dbReference type="EMBL" id="FQXA01000007">
    <property type="protein sequence ID" value="SHH47986.1"/>
    <property type="molecule type" value="Genomic_DNA"/>
</dbReference>